<dbReference type="InterPro" id="IPR029047">
    <property type="entry name" value="HSP70_peptide-bd_sf"/>
</dbReference>
<dbReference type="InterPro" id="IPR043129">
    <property type="entry name" value="ATPase_NBD"/>
</dbReference>
<dbReference type="Gene3D" id="2.60.34.10">
    <property type="entry name" value="Substrate Binding Domain Of DNAk, Chain A, domain 1"/>
    <property type="match status" value="1"/>
</dbReference>
<dbReference type="Gene3D" id="3.90.640.10">
    <property type="entry name" value="Actin, Chain A, domain 4"/>
    <property type="match status" value="1"/>
</dbReference>
<dbReference type="FunFam" id="3.90.640.10:FF:000010">
    <property type="entry name" value="heat shock 70 kDa protein 14"/>
    <property type="match status" value="1"/>
</dbReference>
<dbReference type="Gene3D" id="3.30.420.40">
    <property type="match status" value="2"/>
</dbReference>
<comment type="similarity">
    <text evidence="1">Belongs to the heat shock protein 70 family.</text>
</comment>
<dbReference type="PRINTS" id="PR00301">
    <property type="entry name" value="HEATSHOCK70"/>
</dbReference>
<dbReference type="SUPFAM" id="SSF100920">
    <property type="entry name" value="Heat shock protein 70kD (HSP70), peptide-binding domain"/>
    <property type="match status" value="1"/>
</dbReference>
<dbReference type="AlphaFoldDB" id="A0A6C0DY97"/>
<name>A0A6C0DY97_9ZZZZ</name>
<accession>A0A6C0DY97</accession>
<dbReference type="EMBL" id="MN739697">
    <property type="protein sequence ID" value="QHT21847.1"/>
    <property type="molecule type" value="Genomic_DNA"/>
</dbReference>
<dbReference type="PANTHER" id="PTHR19375">
    <property type="entry name" value="HEAT SHOCK PROTEIN 70KDA"/>
    <property type="match status" value="1"/>
</dbReference>
<evidence type="ECO:0000256" key="1">
    <source>
        <dbReference type="ARBA" id="ARBA00007381"/>
    </source>
</evidence>
<dbReference type="PROSITE" id="PS01036">
    <property type="entry name" value="HSP70_3"/>
    <property type="match status" value="1"/>
</dbReference>
<dbReference type="CDD" id="cd24028">
    <property type="entry name" value="ASKHA_NBD_HSP70_HSPA1-like"/>
    <property type="match status" value="1"/>
</dbReference>
<dbReference type="PROSITE" id="PS00329">
    <property type="entry name" value="HSP70_2"/>
    <property type="match status" value="1"/>
</dbReference>
<keyword evidence="2" id="KW-0547">Nucleotide-binding</keyword>
<sequence>MDDDLKYMKNNNKQENKQENIILGIDLGTTNTCACIWRNNAYEIIPDEFGNNTVPSFVSYSHINKYVGIEAKKQKEINISNVFYETKRLIGRKYNDEFVKKCYELLSYDIVMNERECISFKTHNNKLITPEEISAEILIKIKQNACNYLKRPVKDVVITVPAHFNDSQRQSTQDACKIAGLNCVRMLNEPTAGAIAFGMIEKSLETQKMILVYDFGGGTLDCSLIDVFNGCFEVQGSSGITHFGGVDFDNKLINLCIAKFSRQYYNSKLDIKEISKINLQKLRTLCENAKKTLSVELNTEISLDNFYEDKHLYIKLTRQDFENVCRDLFLLCLSSIDDLLNECNKIDNDVDEVILIGGMTRIPYIREIIKNRFNNKKTKINCNIDPDIAVAVGASIQGYILGNKDDVFSDSITLLDVSPLTLGLEVVGGAMDILIKRNTMIPCEKTKLYTTDSDNVDSVLIKIFEGERSLTEYNFKIGEFELDKIPQQLKGVPEIEITFEININGMVIVKATEKEGGTTKSIIVNTNKNGLNPAQLEELINNAIENEALDEIQKVKKYNYHEINDLCNNILINLGESKLSEQNIRNIKEDINLIYIWLKEKKYIDRDIDEYNDVLQKIKTKYGVLILQNKKIDVKDFSENTNATTIYGKDDDEEEEAMKEQFEKINNDEFDNKENQDTTKKIRNELKELCENISSVLYETKQNYEEKHLNEVIQYIDDVMLWYYSAEKPTITDYESKINHVNLVCNELIENTNNKLKDKTINEKLEEQCYMILTLLQNKKLTGAKVNLLKNYIDNEVLIYLYTQTLSDEKSQTYYDNINKKYNSICEENIDNNFKNNIIIKADGTEKPNKGMSLLDLIKIKQDEEVDEILNR</sequence>
<organism evidence="4">
    <name type="scientific">viral metagenome</name>
    <dbReference type="NCBI Taxonomy" id="1070528"/>
    <lineage>
        <taxon>unclassified sequences</taxon>
        <taxon>metagenomes</taxon>
        <taxon>organismal metagenomes</taxon>
    </lineage>
</organism>
<protein>
    <submittedName>
        <fullName evidence="4">Uncharacterized protein</fullName>
    </submittedName>
</protein>
<dbReference type="InterPro" id="IPR018181">
    <property type="entry name" value="Heat_shock_70_CS"/>
</dbReference>
<dbReference type="Gene3D" id="3.30.30.30">
    <property type="match status" value="1"/>
</dbReference>
<keyword evidence="3" id="KW-0067">ATP-binding</keyword>
<dbReference type="SUPFAM" id="SSF53067">
    <property type="entry name" value="Actin-like ATPase domain"/>
    <property type="match status" value="2"/>
</dbReference>
<dbReference type="Pfam" id="PF00012">
    <property type="entry name" value="HSP70"/>
    <property type="match status" value="1"/>
</dbReference>
<reference evidence="4" key="1">
    <citation type="journal article" date="2020" name="Nature">
        <title>Giant virus diversity and host interactions through global metagenomics.</title>
        <authorList>
            <person name="Schulz F."/>
            <person name="Roux S."/>
            <person name="Paez-Espino D."/>
            <person name="Jungbluth S."/>
            <person name="Walsh D.A."/>
            <person name="Denef V.J."/>
            <person name="McMahon K.D."/>
            <person name="Konstantinidis K.T."/>
            <person name="Eloe-Fadrosh E.A."/>
            <person name="Kyrpides N.C."/>
            <person name="Woyke T."/>
        </authorList>
    </citation>
    <scope>NUCLEOTIDE SEQUENCE</scope>
    <source>
        <strain evidence="4">GVMAG-M-3300023179-103</strain>
    </source>
</reference>
<evidence type="ECO:0000256" key="2">
    <source>
        <dbReference type="ARBA" id="ARBA00022741"/>
    </source>
</evidence>
<evidence type="ECO:0000256" key="3">
    <source>
        <dbReference type="ARBA" id="ARBA00022840"/>
    </source>
</evidence>
<dbReference type="GO" id="GO:0005524">
    <property type="term" value="F:ATP binding"/>
    <property type="evidence" value="ECO:0007669"/>
    <property type="project" value="UniProtKB-KW"/>
</dbReference>
<proteinExistence type="inferred from homology"/>
<dbReference type="GO" id="GO:0140662">
    <property type="term" value="F:ATP-dependent protein folding chaperone"/>
    <property type="evidence" value="ECO:0007669"/>
    <property type="project" value="InterPro"/>
</dbReference>
<dbReference type="InterPro" id="IPR013126">
    <property type="entry name" value="Hsp_70_fam"/>
</dbReference>
<evidence type="ECO:0000313" key="4">
    <source>
        <dbReference type="EMBL" id="QHT21847.1"/>
    </source>
</evidence>